<dbReference type="SUPFAM" id="SSF53756">
    <property type="entry name" value="UDP-Glycosyltransferase/glycogen phosphorylase"/>
    <property type="match status" value="1"/>
</dbReference>
<keyword evidence="4" id="KW-1185">Reference proteome</keyword>
<accession>A0A3P3WFU2</accession>
<evidence type="ECO:0000259" key="1">
    <source>
        <dbReference type="Pfam" id="PF00534"/>
    </source>
</evidence>
<dbReference type="InterPro" id="IPR028098">
    <property type="entry name" value="Glyco_trans_4-like_N"/>
</dbReference>
<keyword evidence="3" id="KW-0808">Transferase</keyword>
<organism evidence="3 4">
    <name type="scientific">Paenimyroides tangerinum</name>
    <dbReference type="NCBI Taxonomy" id="2488728"/>
    <lineage>
        <taxon>Bacteria</taxon>
        <taxon>Pseudomonadati</taxon>
        <taxon>Bacteroidota</taxon>
        <taxon>Flavobacteriia</taxon>
        <taxon>Flavobacteriales</taxon>
        <taxon>Flavobacteriaceae</taxon>
        <taxon>Paenimyroides</taxon>
    </lineage>
</organism>
<evidence type="ECO:0000259" key="2">
    <source>
        <dbReference type="Pfam" id="PF13439"/>
    </source>
</evidence>
<dbReference type="GO" id="GO:0016757">
    <property type="term" value="F:glycosyltransferase activity"/>
    <property type="evidence" value="ECO:0007669"/>
    <property type="project" value="InterPro"/>
</dbReference>
<dbReference type="AlphaFoldDB" id="A0A3P3WFU2"/>
<dbReference type="RefSeq" id="WP_125016266.1">
    <property type="nucleotide sequence ID" value="NZ_RQVQ01000001.1"/>
</dbReference>
<feature type="domain" description="Glycosyl transferase family 1" evidence="1">
    <location>
        <begin position="197"/>
        <end position="348"/>
    </location>
</feature>
<protein>
    <submittedName>
        <fullName evidence="3">Glycosyltransferase</fullName>
    </submittedName>
</protein>
<evidence type="ECO:0000313" key="4">
    <source>
        <dbReference type="Proteomes" id="UP000275719"/>
    </source>
</evidence>
<proteinExistence type="predicted"/>
<evidence type="ECO:0000313" key="3">
    <source>
        <dbReference type="EMBL" id="RRJ93257.1"/>
    </source>
</evidence>
<dbReference type="PANTHER" id="PTHR12526">
    <property type="entry name" value="GLYCOSYLTRANSFERASE"/>
    <property type="match status" value="1"/>
</dbReference>
<comment type="caution">
    <text evidence="3">The sequence shown here is derived from an EMBL/GenBank/DDBJ whole genome shotgun (WGS) entry which is preliminary data.</text>
</comment>
<reference evidence="3 4" key="1">
    <citation type="submission" date="2018-11" db="EMBL/GenBank/DDBJ databases">
        <title>Flavobacterium sp. nov., YIM 102701-2 draft genome.</title>
        <authorList>
            <person name="Li G."/>
            <person name="Jiang Y."/>
        </authorList>
    </citation>
    <scope>NUCLEOTIDE SEQUENCE [LARGE SCALE GENOMIC DNA]</scope>
    <source>
        <strain evidence="3 4">YIM 102701-2</strain>
    </source>
</reference>
<gene>
    <name evidence="3" type="ORF">EG240_00360</name>
</gene>
<dbReference type="OrthoDB" id="655095at2"/>
<dbReference type="PANTHER" id="PTHR12526:SF630">
    <property type="entry name" value="GLYCOSYLTRANSFERASE"/>
    <property type="match status" value="1"/>
</dbReference>
<dbReference type="Pfam" id="PF00534">
    <property type="entry name" value="Glycos_transf_1"/>
    <property type="match status" value="1"/>
</dbReference>
<dbReference type="EMBL" id="RQVQ01000001">
    <property type="protein sequence ID" value="RRJ93257.1"/>
    <property type="molecule type" value="Genomic_DNA"/>
</dbReference>
<feature type="domain" description="Glycosyltransferase subfamily 4-like N-terminal" evidence="2">
    <location>
        <begin position="55"/>
        <end position="179"/>
    </location>
</feature>
<dbReference type="InterPro" id="IPR001296">
    <property type="entry name" value="Glyco_trans_1"/>
</dbReference>
<sequence length="379" mass="43891">MKQKILFLFHEDTRTGAPNALLAFLNYINENHTNEFIIDVFVLRSTGGEIEPDLKKISRNFYIKRKNKLIKTKLINIFKPISLKLFVLQKFHKYDIIYGNTVLTLKHLSEIKEKIKTVKTILYVHESQYLCNLHLDQKKSIEHFKNIDKILAVAKFTADNLITNYKVSSEKIAIIHPSIKKEEKNQNNPLKGIYSQNDLVLANIGQPSLTKGTELIPQIADALRRRNPNLKFKILIVGVSNENEYIKAIKLDINKLGLENYIELIQHTKTPLNYLEIADAYLITSREDSFTLMGIQAAVFGKPIVTFDKNTGLTEILDKECTYQANYLDITDFVEKIEFMYTNPELSKEKTILAKQKYDTFLDSDICNRKHYLELKKLT</sequence>
<dbReference type="Gene3D" id="3.40.50.2000">
    <property type="entry name" value="Glycogen Phosphorylase B"/>
    <property type="match status" value="2"/>
</dbReference>
<name>A0A3P3WFU2_9FLAO</name>
<dbReference type="Proteomes" id="UP000275719">
    <property type="component" value="Unassembled WGS sequence"/>
</dbReference>
<dbReference type="Pfam" id="PF13439">
    <property type="entry name" value="Glyco_transf_4"/>
    <property type="match status" value="1"/>
</dbReference>